<reference evidence="1" key="2">
    <citation type="journal article" date="2007" name="Science">
        <title>Draft genome sequence of the sexually transmitted pathogen Trichomonas vaginalis.</title>
        <authorList>
            <person name="Carlton J.M."/>
            <person name="Hirt R.P."/>
            <person name="Silva J.C."/>
            <person name="Delcher A.L."/>
            <person name="Schatz M."/>
            <person name="Zhao Q."/>
            <person name="Wortman J.R."/>
            <person name="Bidwell S.L."/>
            <person name="Alsmark U.C.M."/>
            <person name="Besteiro S."/>
            <person name="Sicheritz-Ponten T."/>
            <person name="Noel C.J."/>
            <person name="Dacks J.B."/>
            <person name="Foster P.G."/>
            <person name="Simillion C."/>
            <person name="Van de Peer Y."/>
            <person name="Miranda-Saavedra D."/>
            <person name="Barton G.J."/>
            <person name="Westrop G.D."/>
            <person name="Mueller S."/>
            <person name="Dessi D."/>
            <person name="Fiori P.L."/>
            <person name="Ren Q."/>
            <person name="Paulsen I."/>
            <person name="Zhang H."/>
            <person name="Bastida-Corcuera F.D."/>
            <person name="Simoes-Barbosa A."/>
            <person name="Brown M.T."/>
            <person name="Hayes R.D."/>
            <person name="Mukherjee M."/>
            <person name="Okumura C.Y."/>
            <person name="Schneider R."/>
            <person name="Smith A.J."/>
            <person name="Vanacova S."/>
            <person name="Villalvazo M."/>
            <person name="Haas B.J."/>
            <person name="Pertea M."/>
            <person name="Feldblyum T.V."/>
            <person name="Utterback T.R."/>
            <person name="Shu C.L."/>
            <person name="Osoegawa K."/>
            <person name="de Jong P.J."/>
            <person name="Hrdy I."/>
            <person name="Horvathova L."/>
            <person name="Zubacova Z."/>
            <person name="Dolezal P."/>
            <person name="Malik S.B."/>
            <person name="Logsdon J.M. Jr."/>
            <person name="Henze K."/>
            <person name="Gupta A."/>
            <person name="Wang C.C."/>
            <person name="Dunne R.L."/>
            <person name="Upcroft J.A."/>
            <person name="Upcroft P."/>
            <person name="White O."/>
            <person name="Salzberg S.L."/>
            <person name="Tang P."/>
            <person name="Chiu C.-H."/>
            <person name="Lee Y.-S."/>
            <person name="Embley T.M."/>
            <person name="Coombs G.H."/>
            <person name="Mottram J.C."/>
            <person name="Tachezy J."/>
            <person name="Fraser-Liggett C.M."/>
            <person name="Johnson P.J."/>
        </authorList>
    </citation>
    <scope>NUCLEOTIDE SEQUENCE [LARGE SCALE GENOMIC DNA]</scope>
    <source>
        <strain evidence="1">G3</strain>
    </source>
</reference>
<dbReference type="RefSeq" id="XP_001298467.1">
    <property type="nucleotide sequence ID" value="XM_001298466.1"/>
</dbReference>
<proteinExistence type="predicted"/>
<dbReference type="InParanoid" id="A2GBD3"/>
<dbReference type="VEuPathDB" id="TrichDB:TVAG_486540"/>
<dbReference type="SMR" id="A2GBD3"/>
<dbReference type="Proteomes" id="UP000001542">
    <property type="component" value="Unassembled WGS sequence"/>
</dbReference>
<name>A2GBD3_TRIV3</name>
<reference evidence="1" key="1">
    <citation type="submission" date="2006-10" db="EMBL/GenBank/DDBJ databases">
        <authorList>
            <person name="Amadeo P."/>
            <person name="Zhao Q."/>
            <person name="Wortman J."/>
            <person name="Fraser-Liggett C."/>
            <person name="Carlton J."/>
        </authorList>
    </citation>
    <scope>NUCLEOTIDE SEQUENCE</scope>
    <source>
        <strain evidence="1">G3</strain>
    </source>
</reference>
<evidence type="ECO:0000313" key="2">
    <source>
        <dbReference type="Proteomes" id="UP000001542"/>
    </source>
</evidence>
<gene>
    <name evidence="1" type="ORF">TVAG_486540</name>
</gene>
<dbReference type="VEuPathDB" id="TrichDB:TVAGG3_1007120"/>
<dbReference type="KEGG" id="tva:4743177"/>
<evidence type="ECO:0000313" key="1">
    <source>
        <dbReference type="EMBL" id="EAX85537.1"/>
    </source>
</evidence>
<dbReference type="EMBL" id="DS114905">
    <property type="protein sequence ID" value="EAX85537.1"/>
    <property type="molecule type" value="Genomic_DNA"/>
</dbReference>
<keyword evidence="2" id="KW-1185">Reference proteome</keyword>
<protein>
    <submittedName>
        <fullName evidence="1">Uncharacterized protein</fullName>
    </submittedName>
</protein>
<sequence>MSSDQDKLLNELKKIDQDKLLKELKKIEQEKLLNELKKSDISIYQEYDSDRFLKNPDIINKAYQFAKSDERTKDRLQDPSNFIVPKFPYLVSLNPEHMSSIFILFPGFDHEIKRVVHQVVLVEIESISTYEQIFQLFDDKNGQAPADMKIKKLYPNLRIGKILHILDCDVKIALLYKYGKVYRKIFYVYSPSFLTDMSPENIYLVGEEYQDTKFVSRIYTKIDLDATFPKVYFTEDYQPLNCIQVIPYAIYSFFSSCFRSSGNGYKKIHMKED</sequence>
<organism evidence="1 2">
    <name type="scientific">Trichomonas vaginalis (strain ATCC PRA-98 / G3)</name>
    <dbReference type="NCBI Taxonomy" id="412133"/>
    <lineage>
        <taxon>Eukaryota</taxon>
        <taxon>Metamonada</taxon>
        <taxon>Parabasalia</taxon>
        <taxon>Trichomonadida</taxon>
        <taxon>Trichomonadidae</taxon>
        <taxon>Trichomonas</taxon>
    </lineage>
</organism>
<accession>A2GBD3</accession>
<dbReference type="AlphaFoldDB" id="A2GBD3"/>